<sequence>MIIGMVRCECLLFNAHSLKEKRAAILSILRKAVNGHNLSASEVDYQDTWQHTELAFVSIGTSKVHVERELARAISLIDFRTDIERINTVYEWF</sequence>
<dbReference type="InterPro" id="IPR007546">
    <property type="entry name" value="DUF503"/>
</dbReference>
<dbReference type="AlphaFoldDB" id="V6J8B4"/>
<evidence type="ECO:0000313" key="2">
    <source>
        <dbReference type="Proteomes" id="UP000018296"/>
    </source>
</evidence>
<dbReference type="PATRIC" id="fig|1395513.3.peg.566"/>
<dbReference type="EMBL" id="AWTC01000002">
    <property type="protein sequence ID" value="EST13034.1"/>
    <property type="molecule type" value="Genomic_DNA"/>
</dbReference>
<dbReference type="eggNOG" id="COG1550">
    <property type="taxonomic scope" value="Bacteria"/>
</dbReference>
<reference evidence="1 2" key="1">
    <citation type="journal article" date="2013" name="Genome Announc.">
        <title>Genome Sequence of Sporolactobacillus laevolacticus DSM442, an Efficient Polymer-Grade D-Lactate Producer from Agricultural Waste Cottonseed as a Nitrogen Source.</title>
        <authorList>
            <person name="Wang H."/>
            <person name="Wang L."/>
            <person name="Ju J."/>
            <person name="Yu B."/>
            <person name="Ma Y."/>
        </authorList>
    </citation>
    <scope>NUCLEOTIDE SEQUENCE [LARGE SCALE GENOMIC DNA]</scope>
    <source>
        <strain evidence="1 2">DSM 442</strain>
    </source>
</reference>
<keyword evidence="2" id="KW-1185">Reference proteome</keyword>
<accession>V6J8B4</accession>
<evidence type="ECO:0008006" key="3">
    <source>
        <dbReference type="Google" id="ProtNLM"/>
    </source>
</evidence>
<dbReference type="SUPFAM" id="SSF103007">
    <property type="entry name" value="Hypothetical protein TT1725"/>
    <property type="match status" value="1"/>
</dbReference>
<dbReference type="PANTHER" id="PTHR36441:SF1">
    <property type="entry name" value="DUF503 DOMAIN-CONTAINING PROTEIN"/>
    <property type="match status" value="1"/>
</dbReference>
<dbReference type="Pfam" id="PF04456">
    <property type="entry name" value="DUF503"/>
    <property type="match status" value="1"/>
</dbReference>
<dbReference type="InterPro" id="IPR036746">
    <property type="entry name" value="TT1725-like_sf"/>
</dbReference>
<dbReference type="OrthoDB" id="9809023at2"/>
<organism evidence="1 2">
    <name type="scientific">Sporolactobacillus laevolacticus DSM 442</name>
    <dbReference type="NCBI Taxonomy" id="1395513"/>
    <lineage>
        <taxon>Bacteria</taxon>
        <taxon>Bacillati</taxon>
        <taxon>Bacillota</taxon>
        <taxon>Bacilli</taxon>
        <taxon>Bacillales</taxon>
        <taxon>Sporolactobacillaceae</taxon>
        <taxon>Sporolactobacillus</taxon>
    </lineage>
</organism>
<gene>
    <name evidence="1" type="ORF">P343_02780</name>
</gene>
<name>V6J8B4_9BACL</name>
<protein>
    <recommendedName>
        <fullName evidence="3">YlxP-like protein</fullName>
    </recommendedName>
</protein>
<dbReference type="STRING" id="1395513.P343_02780"/>
<evidence type="ECO:0000313" key="1">
    <source>
        <dbReference type="EMBL" id="EST13034.1"/>
    </source>
</evidence>
<dbReference type="PANTHER" id="PTHR36441">
    <property type="entry name" value="HYPOTHETICAL CYTOSOLIC PROTEIN"/>
    <property type="match status" value="1"/>
</dbReference>
<dbReference type="Proteomes" id="UP000018296">
    <property type="component" value="Unassembled WGS sequence"/>
</dbReference>
<proteinExistence type="predicted"/>
<dbReference type="RefSeq" id="WP_023508865.1">
    <property type="nucleotide sequence ID" value="NZ_AWTC01000002.1"/>
</dbReference>
<comment type="caution">
    <text evidence="1">The sequence shown here is derived from an EMBL/GenBank/DDBJ whole genome shotgun (WGS) entry which is preliminary data.</text>
</comment>
<dbReference type="Gene3D" id="3.30.70.1120">
    <property type="entry name" value="TT1725-like"/>
    <property type="match status" value="1"/>
</dbReference>